<sequence length="200" mass="20554">MASSPPPGATPSLRGGLGRGNATRPARRPPSARAKHGVAEQHAAGGTELERKGQRRVAGRVARAPSPTLQCFCTSSSRLQCTIHQVGAGGDERLGGVARRCGPGATDPSRPPSPAAAALGGSRRAPEGGRAVGRRRGCSCCTARCGWSAGAGPACCCCSPSRSPPYSAPSSSSSKVRTATWRLCSRLLALLLQGKWARFR</sequence>
<dbReference type="AlphaFoldDB" id="A0A3L6RYI8"/>
<keyword evidence="3" id="KW-1185">Reference proteome</keyword>
<protein>
    <submittedName>
        <fullName evidence="2">Uncharacterized protein</fullName>
    </submittedName>
</protein>
<dbReference type="Proteomes" id="UP000275267">
    <property type="component" value="Unassembled WGS sequence"/>
</dbReference>
<proteinExistence type="predicted"/>
<evidence type="ECO:0000313" key="2">
    <source>
        <dbReference type="EMBL" id="RLN11685.1"/>
    </source>
</evidence>
<gene>
    <name evidence="2" type="ORF">C2845_PM09G05940</name>
</gene>
<organism evidence="2 3">
    <name type="scientific">Panicum miliaceum</name>
    <name type="common">Proso millet</name>
    <name type="synonym">Broomcorn millet</name>
    <dbReference type="NCBI Taxonomy" id="4540"/>
    <lineage>
        <taxon>Eukaryota</taxon>
        <taxon>Viridiplantae</taxon>
        <taxon>Streptophyta</taxon>
        <taxon>Embryophyta</taxon>
        <taxon>Tracheophyta</taxon>
        <taxon>Spermatophyta</taxon>
        <taxon>Magnoliopsida</taxon>
        <taxon>Liliopsida</taxon>
        <taxon>Poales</taxon>
        <taxon>Poaceae</taxon>
        <taxon>PACMAD clade</taxon>
        <taxon>Panicoideae</taxon>
        <taxon>Panicodae</taxon>
        <taxon>Paniceae</taxon>
        <taxon>Panicinae</taxon>
        <taxon>Panicum</taxon>
        <taxon>Panicum sect. Panicum</taxon>
    </lineage>
</organism>
<name>A0A3L6RYI8_PANMI</name>
<evidence type="ECO:0000313" key="3">
    <source>
        <dbReference type="Proteomes" id="UP000275267"/>
    </source>
</evidence>
<comment type="caution">
    <text evidence="2">The sequence shown here is derived from an EMBL/GenBank/DDBJ whole genome shotgun (WGS) entry which is preliminary data.</text>
</comment>
<dbReference type="EMBL" id="PQIB02000006">
    <property type="protein sequence ID" value="RLN11685.1"/>
    <property type="molecule type" value="Genomic_DNA"/>
</dbReference>
<feature type="region of interest" description="Disordered" evidence="1">
    <location>
        <begin position="101"/>
        <end position="130"/>
    </location>
</feature>
<reference evidence="3" key="1">
    <citation type="journal article" date="2019" name="Nat. Commun.">
        <title>The genome of broomcorn millet.</title>
        <authorList>
            <person name="Zou C."/>
            <person name="Miki D."/>
            <person name="Li D."/>
            <person name="Tang Q."/>
            <person name="Xiao L."/>
            <person name="Rajput S."/>
            <person name="Deng P."/>
            <person name="Jia W."/>
            <person name="Huang R."/>
            <person name="Zhang M."/>
            <person name="Sun Y."/>
            <person name="Hu J."/>
            <person name="Fu X."/>
            <person name="Schnable P.S."/>
            <person name="Li F."/>
            <person name="Zhang H."/>
            <person name="Feng B."/>
            <person name="Zhu X."/>
            <person name="Liu R."/>
            <person name="Schnable J.C."/>
            <person name="Zhu J.-K."/>
            <person name="Zhang H."/>
        </authorList>
    </citation>
    <scope>NUCLEOTIDE SEQUENCE [LARGE SCALE GENOMIC DNA]</scope>
</reference>
<feature type="region of interest" description="Disordered" evidence="1">
    <location>
        <begin position="1"/>
        <end position="61"/>
    </location>
</feature>
<accession>A0A3L6RYI8</accession>
<evidence type="ECO:0000256" key="1">
    <source>
        <dbReference type="SAM" id="MobiDB-lite"/>
    </source>
</evidence>